<reference evidence="2 3" key="1">
    <citation type="submission" date="2016-11" db="EMBL/GenBank/DDBJ databases">
        <authorList>
            <person name="Jaros S."/>
            <person name="Januszkiewicz K."/>
            <person name="Wedrychowicz H."/>
        </authorList>
    </citation>
    <scope>NUCLEOTIDE SEQUENCE [LARGE SCALE GENOMIC DNA]</scope>
    <source>
        <strain evidence="2 3">DSM 17459</strain>
    </source>
</reference>
<evidence type="ECO:0000313" key="2">
    <source>
        <dbReference type="EMBL" id="SHE88666.1"/>
    </source>
</evidence>
<gene>
    <name evidence="2" type="ORF">SAMN02745158_01831</name>
</gene>
<sequence>MSEILSKTDREYIASMIPENLPDWKKSWQEGYEIGKGIEIPETPFFKKHGVKNLADYLLRKAEEGKVMWKILEGFATLEEEIEGMKAVQKWNEETGLCISCVHQLPQNTVGVPKDKRENLPLALGYMLEEPQDWVDLAMASDVHVIYADNHLGWPNAVYTTINSLKAGSTYTGLIGTFFQVAPGCPDEVWNQNENVKALGIVAAKYGEKVIANSNMDDTAPAYYMDFASSLAWGRLERYIVSDLCKARYSYSFGNFTSNLINMASMVIAGTKVFSKDDQPGMGYVNGNTVDSWDHHVHGNFSFAVAEAMMLILVVKKYRLGCGYIPVPMNEKVTIPTLEEILDMSCACQRSEEMADYFGVNMDWTMIEKLSDELVDFSDKMFQNILTGLKEAGVDITNPTEMLVVLKRLDPTRFEKMFHPSVVQDGNDQIIPLMPATLWERSQKLIDEFVEELKDNEIVPKVKGRSVCMASGDIHYCGALVISETMKRLGVDVYYGGNQLEALDILDLADEQGITDICISLHNGQALPYAKLLKKLADSRNKNYKFIMGGVMMSFEDEDALEPTDVTKQIEDLGIIVTRNVEEVMQALLR</sequence>
<dbReference type="PROSITE" id="PS51332">
    <property type="entry name" value="B12_BINDING"/>
    <property type="match status" value="1"/>
</dbReference>
<dbReference type="Gene3D" id="3.40.50.280">
    <property type="entry name" value="Cobalamin-binding domain"/>
    <property type="match status" value="1"/>
</dbReference>
<dbReference type="STRING" id="1122155.SAMN02745158_01831"/>
<keyword evidence="3" id="KW-1185">Reference proteome</keyword>
<evidence type="ECO:0000313" key="3">
    <source>
        <dbReference type="Proteomes" id="UP000184245"/>
    </source>
</evidence>
<organism evidence="2 3">
    <name type="scientific">Lactonifactor longoviformis DSM 17459</name>
    <dbReference type="NCBI Taxonomy" id="1122155"/>
    <lineage>
        <taxon>Bacteria</taxon>
        <taxon>Bacillati</taxon>
        <taxon>Bacillota</taxon>
        <taxon>Clostridia</taxon>
        <taxon>Eubacteriales</taxon>
        <taxon>Clostridiaceae</taxon>
        <taxon>Lactonifactor</taxon>
    </lineage>
</organism>
<dbReference type="OrthoDB" id="5888at2"/>
<dbReference type="GO" id="GO:0046872">
    <property type="term" value="F:metal ion binding"/>
    <property type="evidence" value="ECO:0007669"/>
    <property type="project" value="InterPro"/>
</dbReference>
<dbReference type="SUPFAM" id="SSF52242">
    <property type="entry name" value="Cobalamin (vitamin B12)-binding domain"/>
    <property type="match status" value="1"/>
</dbReference>
<protein>
    <submittedName>
        <fullName evidence="2">B12 binding domain-containing protein</fullName>
    </submittedName>
</protein>
<dbReference type="CDD" id="cd02065">
    <property type="entry name" value="B12-binding_like"/>
    <property type="match status" value="1"/>
</dbReference>
<dbReference type="Pfam" id="PF02310">
    <property type="entry name" value="B12-binding"/>
    <property type="match status" value="1"/>
</dbReference>
<name>A0A1M4X5B8_9CLOT</name>
<proteinExistence type="predicted"/>
<dbReference type="RefSeq" id="WP_084067812.1">
    <property type="nucleotide sequence ID" value="NZ_FQVI01000008.1"/>
</dbReference>
<feature type="domain" description="B12-binding" evidence="1">
    <location>
        <begin position="462"/>
        <end position="590"/>
    </location>
</feature>
<dbReference type="AlphaFoldDB" id="A0A1M4X5B8"/>
<evidence type="ECO:0000259" key="1">
    <source>
        <dbReference type="PROSITE" id="PS51332"/>
    </source>
</evidence>
<accession>A0A1M4X5B8</accession>
<dbReference type="InterPro" id="IPR006158">
    <property type="entry name" value="Cobalamin-bd"/>
</dbReference>
<dbReference type="EMBL" id="FQVI01000008">
    <property type="protein sequence ID" value="SHE88666.1"/>
    <property type="molecule type" value="Genomic_DNA"/>
</dbReference>
<dbReference type="Proteomes" id="UP000184245">
    <property type="component" value="Unassembled WGS sequence"/>
</dbReference>
<dbReference type="InterPro" id="IPR036724">
    <property type="entry name" value="Cobalamin-bd_sf"/>
</dbReference>
<dbReference type="GO" id="GO:0031419">
    <property type="term" value="F:cobalamin binding"/>
    <property type="evidence" value="ECO:0007669"/>
    <property type="project" value="InterPro"/>
</dbReference>